<dbReference type="InterPro" id="IPR059000">
    <property type="entry name" value="ATPase_P-type_domA"/>
</dbReference>
<feature type="transmembrane region" description="Helical" evidence="10">
    <location>
        <begin position="869"/>
        <end position="888"/>
    </location>
</feature>
<dbReference type="NCBIfam" id="TIGR01494">
    <property type="entry name" value="ATPase_P-type"/>
    <property type="match status" value="2"/>
</dbReference>
<dbReference type="PANTHER" id="PTHR43294">
    <property type="entry name" value="SODIUM/POTASSIUM-TRANSPORTING ATPASE SUBUNIT ALPHA"/>
    <property type="match status" value="1"/>
</dbReference>
<keyword evidence="13" id="KW-1185">Reference proteome</keyword>
<feature type="transmembrane region" description="Helical" evidence="10">
    <location>
        <begin position="254"/>
        <end position="275"/>
    </location>
</feature>
<dbReference type="InterPro" id="IPR023214">
    <property type="entry name" value="HAD_sf"/>
</dbReference>
<dbReference type="InterPro" id="IPR001757">
    <property type="entry name" value="P_typ_ATPase"/>
</dbReference>
<keyword evidence="7" id="KW-1278">Translocase</keyword>
<comment type="similarity">
    <text evidence="2">Belongs to the cation transport ATPase (P-type) (TC 3.A.3) family. Type IIA subfamily.</text>
</comment>
<dbReference type="SUPFAM" id="SSF56784">
    <property type="entry name" value="HAD-like"/>
    <property type="match status" value="1"/>
</dbReference>
<accession>A0ABQ2PI56</accession>
<feature type="transmembrane region" description="Helical" evidence="10">
    <location>
        <begin position="697"/>
        <end position="717"/>
    </location>
</feature>
<dbReference type="Pfam" id="PF00122">
    <property type="entry name" value="E1-E2_ATPase"/>
    <property type="match status" value="1"/>
</dbReference>
<evidence type="ECO:0000256" key="4">
    <source>
        <dbReference type="ARBA" id="ARBA00022692"/>
    </source>
</evidence>
<evidence type="ECO:0000256" key="1">
    <source>
        <dbReference type="ARBA" id="ARBA00004651"/>
    </source>
</evidence>
<evidence type="ECO:0000256" key="3">
    <source>
        <dbReference type="ARBA" id="ARBA00022475"/>
    </source>
</evidence>
<dbReference type="Gene3D" id="2.70.150.10">
    <property type="entry name" value="Calcium-transporting ATPase, cytoplasmic transduction domain A"/>
    <property type="match status" value="1"/>
</dbReference>
<dbReference type="InterPro" id="IPR044492">
    <property type="entry name" value="P_typ_ATPase_HD_dom"/>
</dbReference>
<dbReference type="Gene3D" id="3.40.1110.10">
    <property type="entry name" value="Calcium-transporting ATPase, cytoplasmic domain N"/>
    <property type="match status" value="1"/>
</dbReference>
<keyword evidence="4 10" id="KW-0812">Transmembrane</keyword>
<dbReference type="PRINTS" id="PR00119">
    <property type="entry name" value="CATATPASE"/>
</dbReference>
<feature type="transmembrane region" description="Helical" evidence="10">
    <location>
        <begin position="729"/>
        <end position="748"/>
    </location>
</feature>
<dbReference type="Gene3D" id="3.40.50.1000">
    <property type="entry name" value="HAD superfamily/HAD-like"/>
    <property type="match status" value="1"/>
</dbReference>
<feature type="transmembrane region" description="Helical" evidence="10">
    <location>
        <begin position="62"/>
        <end position="81"/>
    </location>
</feature>
<organism evidence="12 13">
    <name type="scientific">Silvimonas amylolytica</name>
    <dbReference type="NCBI Taxonomy" id="449663"/>
    <lineage>
        <taxon>Bacteria</taxon>
        <taxon>Pseudomonadati</taxon>
        <taxon>Pseudomonadota</taxon>
        <taxon>Betaproteobacteria</taxon>
        <taxon>Neisseriales</taxon>
        <taxon>Chitinibacteraceae</taxon>
        <taxon>Silvimonas</taxon>
    </lineage>
</organism>
<dbReference type="RefSeq" id="WP_188689968.1">
    <property type="nucleotide sequence ID" value="NZ_BMLY01000001.1"/>
</dbReference>
<keyword evidence="9 10" id="KW-0472">Membrane</keyword>
<dbReference type="InterPro" id="IPR036412">
    <property type="entry name" value="HAD-like_sf"/>
</dbReference>
<dbReference type="InterPro" id="IPR018303">
    <property type="entry name" value="ATPase_P-typ_P_site"/>
</dbReference>
<dbReference type="InterPro" id="IPR004014">
    <property type="entry name" value="ATPase_P-typ_cation-transptr_N"/>
</dbReference>
<dbReference type="SUPFAM" id="SSF81660">
    <property type="entry name" value="Metal cation-transporting ATPase, ATP-binding domain N"/>
    <property type="match status" value="1"/>
</dbReference>
<keyword evidence="8 10" id="KW-1133">Transmembrane helix</keyword>
<dbReference type="SMART" id="SM00831">
    <property type="entry name" value="Cation_ATPase_N"/>
    <property type="match status" value="1"/>
</dbReference>
<dbReference type="SFLD" id="SFLDS00003">
    <property type="entry name" value="Haloacid_Dehalogenase"/>
    <property type="match status" value="1"/>
</dbReference>
<feature type="domain" description="Cation-transporting P-type ATPase N-terminal" evidence="11">
    <location>
        <begin position="13"/>
        <end position="86"/>
    </location>
</feature>
<feature type="transmembrane region" description="Helical" evidence="10">
    <location>
        <begin position="799"/>
        <end position="816"/>
    </location>
</feature>
<dbReference type="Pfam" id="PF00690">
    <property type="entry name" value="Cation_ATPase_N"/>
    <property type="match status" value="1"/>
</dbReference>
<keyword evidence="3" id="KW-1003">Cell membrane</keyword>
<keyword evidence="5" id="KW-0547">Nucleotide-binding</keyword>
<evidence type="ECO:0000259" key="11">
    <source>
        <dbReference type="SMART" id="SM00831"/>
    </source>
</evidence>
<dbReference type="PANTHER" id="PTHR43294:SF21">
    <property type="entry name" value="CATION TRANSPORTING ATPASE"/>
    <property type="match status" value="1"/>
</dbReference>
<name>A0ABQ2PI56_9NEIS</name>
<dbReference type="InterPro" id="IPR006068">
    <property type="entry name" value="ATPase_P-typ_cation-transptr_C"/>
</dbReference>
<sequence>MNHDKLPGLNTTPWYQLDINQTLDTLETSADGLSGAAAQRRHTQYGPNSLPEKPPIPAWRRFIGHFNDVLIYILLAAAVLTGAMGHWIDTLVIVCVAVINALIGYIQENAAEKSLKGIRNMLSSSAAVIRDGKPQHIDATGLVPGDMVTVRPGDRIPADLRLLEVHSLQVEEAILTGESTVVSKQTDALADHAQLGDRINLAYSGTTVSAGTGKGVVIAIGAQTELGQINGMLADVKRTKTPLLQQIDKLGHGIFWAILCAMAVLFIYSMVFHAVPVGELLLALISLAVASVPEGLPAVISLMLSLGVQAMARKHAIIRSLPTAETLGAMTVICSDKTGTLTMNEMTVKEVVLADQQYKITGQSYNPQGEVRNRATDAVPTMQADPVFAQFVAAIHLCNDSSLRQDDHGHWQVVGAPTAGALQVLAAKSGFVFDDTVLLDKIPFDSAWKYQATLHKINGQRHILVTGAPDILLAMAASEAVADGQRDVRHAWWEEQMAMLARQGLRMVAACIKPVDATTGKIDHEDLKTGLQWLGVAAMMDPPRPEAISAIATCRSAGIEVKMITGDHPETAMAIARMLGMHRTDHVMTGAALEHMSDEELISASRDYDVFARTSPAHKLRLVKALQAQEHVVGMTGDGVNDAPALKQANVGIAMGIKGTEVTKEAADMVLADDNFSTIAAAVTEGRRLYDNLKKTILFVLPTNLAQGLIIVIALLAGSTIPLTPLQILWMNMATSTTLAFGLAFEPAEAGLMKRPPRKTNINILDLHGLWRIAMVGILIAGGAYWLEATLIAQGLEEAFIRTAVLQLLVTLQWVYMFNCREQTGFSLNLRMFQNAALWITTGILAALQYAIIYSPTMNRIFGTAPLPASYWFMSLGVGAMIFVLIEAEKWLFGRRKTA</sequence>
<evidence type="ECO:0000256" key="9">
    <source>
        <dbReference type="ARBA" id="ARBA00023136"/>
    </source>
</evidence>
<evidence type="ECO:0000313" key="13">
    <source>
        <dbReference type="Proteomes" id="UP000621859"/>
    </source>
</evidence>
<dbReference type="InterPro" id="IPR023299">
    <property type="entry name" value="ATPase_P-typ_cyto_dom_N"/>
</dbReference>
<dbReference type="InterPro" id="IPR008250">
    <property type="entry name" value="ATPase_P-typ_transduc_dom_A_sf"/>
</dbReference>
<dbReference type="PROSITE" id="PS00154">
    <property type="entry name" value="ATPASE_E1_E2"/>
    <property type="match status" value="1"/>
</dbReference>
<dbReference type="Pfam" id="PF13246">
    <property type="entry name" value="Cation_ATPase"/>
    <property type="match status" value="1"/>
</dbReference>
<reference evidence="13" key="1">
    <citation type="journal article" date="2019" name="Int. J. Syst. Evol. Microbiol.">
        <title>The Global Catalogue of Microorganisms (GCM) 10K type strain sequencing project: providing services to taxonomists for standard genome sequencing and annotation.</title>
        <authorList>
            <consortium name="The Broad Institute Genomics Platform"/>
            <consortium name="The Broad Institute Genome Sequencing Center for Infectious Disease"/>
            <person name="Wu L."/>
            <person name="Ma J."/>
        </authorList>
    </citation>
    <scope>NUCLEOTIDE SEQUENCE [LARGE SCALE GENOMIC DNA]</scope>
    <source>
        <strain evidence="13">CGMCC 1.8860</strain>
    </source>
</reference>
<dbReference type="SUPFAM" id="SSF81665">
    <property type="entry name" value="Calcium ATPase, transmembrane domain M"/>
    <property type="match status" value="1"/>
</dbReference>
<dbReference type="Gene3D" id="1.20.1110.10">
    <property type="entry name" value="Calcium-transporting ATPase, transmembrane domain"/>
    <property type="match status" value="1"/>
</dbReference>
<evidence type="ECO:0000256" key="8">
    <source>
        <dbReference type="ARBA" id="ARBA00022989"/>
    </source>
</evidence>
<keyword evidence="6" id="KW-0067">ATP-binding</keyword>
<evidence type="ECO:0000256" key="10">
    <source>
        <dbReference type="SAM" id="Phobius"/>
    </source>
</evidence>
<dbReference type="Pfam" id="PF00689">
    <property type="entry name" value="Cation_ATPase_C"/>
    <property type="match status" value="1"/>
</dbReference>
<dbReference type="CDD" id="cd02080">
    <property type="entry name" value="P-type_ATPase_cation"/>
    <property type="match status" value="1"/>
</dbReference>
<feature type="transmembrane region" description="Helical" evidence="10">
    <location>
        <begin position="87"/>
        <end position="106"/>
    </location>
</feature>
<evidence type="ECO:0000256" key="5">
    <source>
        <dbReference type="ARBA" id="ARBA00022741"/>
    </source>
</evidence>
<feature type="transmembrane region" description="Helical" evidence="10">
    <location>
        <begin position="281"/>
        <end position="304"/>
    </location>
</feature>
<dbReference type="Proteomes" id="UP000621859">
    <property type="component" value="Unassembled WGS sequence"/>
</dbReference>
<evidence type="ECO:0000256" key="7">
    <source>
        <dbReference type="ARBA" id="ARBA00022967"/>
    </source>
</evidence>
<dbReference type="SFLD" id="SFLDG00002">
    <property type="entry name" value="C1.7:_P-type_atpase_like"/>
    <property type="match status" value="1"/>
</dbReference>
<feature type="transmembrane region" description="Helical" evidence="10">
    <location>
        <begin position="769"/>
        <end position="787"/>
    </location>
</feature>
<dbReference type="SUPFAM" id="SSF81653">
    <property type="entry name" value="Calcium ATPase, transduction domain A"/>
    <property type="match status" value="1"/>
</dbReference>
<feature type="transmembrane region" description="Helical" evidence="10">
    <location>
        <begin position="836"/>
        <end position="857"/>
    </location>
</feature>
<evidence type="ECO:0000256" key="2">
    <source>
        <dbReference type="ARBA" id="ARBA00005675"/>
    </source>
</evidence>
<evidence type="ECO:0000313" key="12">
    <source>
        <dbReference type="EMBL" id="GGP25287.1"/>
    </source>
</evidence>
<dbReference type="InterPro" id="IPR050510">
    <property type="entry name" value="Cation_transp_ATPase_P-type"/>
</dbReference>
<comment type="caution">
    <text evidence="12">The sequence shown here is derived from an EMBL/GenBank/DDBJ whole genome shotgun (WGS) entry which is preliminary data.</text>
</comment>
<evidence type="ECO:0000256" key="6">
    <source>
        <dbReference type="ARBA" id="ARBA00022840"/>
    </source>
</evidence>
<comment type="subcellular location">
    <subcellularLocation>
        <location evidence="1">Cell membrane</location>
        <topology evidence="1">Multi-pass membrane protein</topology>
    </subcellularLocation>
</comment>
<dbReference type="InterPro" id="IPR023298">
    <property type="entry name" value="ATPase_P-typ_TM_dom_sf"/>
</dbReference>
<proteinExistence type="inferred from homology"/>
<dbReference type="SFLD" id="SFLDF00027">
    <property type="entry name" value="p-type_atpase"/>
    <property type="match status" value="1"/>
</dbReference>
<dbReference type="PRINTS" id="PR00120">
    <property type="entry name" value="HATPASE"/>
</dbReference>
<dbReference type="EMBL" id="BMLY01000001">
    <property type="protein sequence ID" value="GGP25287.1"/>
    <property type="molecule type" value="Genomic_DNA"/>
</dbReference>
<protein>
    <submittedName>
        <fullName evidence="12">Carbonate dehydratase</fullName>
    </submittedName>
</protein>
<gene>
    <name evidence="12" type="ORF">GCM10010971_11060</name>
</gene>